<dbReference type="Proteomes" id="UP000198850">
    <property type="component" value="Unassembled WGS sequence"/>
</dbReference>
<protein>
    <recommendedName>
        <fullName evidence="3">CHAP domain-containing protein</fullName>
    </recommendedName>
</protein>
<proteinExistence type="predicted"/>
<sequence>MFDGPLLEQPRVKERILRSTIVHLANIEIGTMEKTGHNDGGQIERYLATVHLKRGQPYCAAFISWVFSKAGLPKPRSGWSPDMFPPSRISKLALPANLLGIYFPEYGRIAHVGLIAGTKDDWVISVEGNTNVNGSRNGGGVYRKWRQIRTIYKIADWVSERRGGP</sequence>
<dbReference type="AlphaFoldDB" id="A0A1H4B6Y7"/>
<organism evidence="1 2">
    <name type="scientific">Pedobacter hartonius</name>
    <dbReference type="NCBI Taxonomy" id="425514"/>
    <lineage>
        <taxon>Bacteria</taxon>
        <taxon>Pseudomonadati</taxon>
        <taxon>Bacteroidota</taxon>
        <taxon>Sphingobacteriia</taxon>
        <taxon>Sphingobacteriales</taxon>
        <taxon>Sphingobacteriaceae</taxon>
        <taxon>Pedobacter</taxon>
    </lineage>
</organism>
<accession>A0A1H4B6Y7</accession>
<name>A0A1H4B6Y7_9SPHI</name>
<dbReference type="EMBL" id="FNRA01000003">
    <property type="protein sequence ID" value="SEA43866.1"/>
    <property type="molecule type" value="Genomic_DNA"/>
</dbReference>
<evidence type="ECO:0000313" key="1">
    <source>
        <dbReference type="EMBL" id="SEA43866.1"/>
    </source>
</evidence>
<keyword evidence="2" id="KW-1185">Reference proteome</keyword>
<reference evidence="1 2" key="1">
    <citation type="submission" date="2016-10" db="EMBL/GenBank/DDBJ databases">
        <authorList>
            <person name="de Groot N.N."/>
        </authorList>
    </citation>
    <scope>NUCLEOTIDE SEQUENCE [LARGE SCALE GENOMIC DNA]</scope>
    <source>
        <strain evidence="1 2">DSM 19033</strain>
    </source>
</reference>
<evidence type="ECO:0008006" key="3">
    <source>
        <dbReference type="Google" id="ProtNLM"/>
    </source>
</evidence>
<gene>
    <name evidence="1" type="ORF">SAMN05443550_103228</name>
</gene>
<evidence type="ECO:0000313" key="2">
    <source>
        <dbReference type="Proteomes" id="UP000198850"/>
    </source>
</evidence>
<dbReference type="STRING" id="425514.SAMN05443550_103228"/>